<dbReference type="InterPro" id="IPR008942">
    <property type="entry name" value="ENTH_VHS"/>
</dbReference>
<evidence type="ECO:0000313" key="4">
    <source>
        <dbReference type="WBParaSite" id="jg11023"/>
    </source>
</evidence>
<dbReference type="GO" id="GO:0031124">
    <property type="term" value="P:mRNA 3'-end processing"/>
    <property type="evidence" value="ECO:0007669"/>
    <property type="project" value="TreeGrafter"/>
</dbReference>
<dbReference type="SUPFAM" id="SSF48464">
    <property type="entry name" value="ENTH/VHS domain"/>
    <property type="match status" value="1"/>
</dbReference>
<dbReference type="Pfam" id="PF16566">
    <property type="entry name" value="CREPT"/>
    <property type="match status" value="1"/>
</dbReference>
<protein>
    <submittedName>
        <fullName evidence="4">CID domain-containing protein</fullName>
    </submittedName>
</protein>
<accession>A0A915CNX7</accession>
<dbReference type="Gene3D" id="1.25.40.90">
    <property type="match status" value="1"/>
</dbReference>
<proteinExistence type="predicted"/>
<feature type="region of interest" description="Disordered" evidence="1">
    <location>
        <begin position="142"/>
        <end position="189"/>
    </location>
</feature>
<evidence type="ECO:0000313" key="3">
    <source>
        <dbReference type="Proteomes" id="UP000887574"/>
    </source>
</evidence>
<evidence type="ECO:0000259" key="2">
    <source>
        <dbReference type="PROSITE" id="PS51391"/>
    </source>
</evidence>
<dbReference type="WBParaSite" id="jg11023">
    <property type="protein sequence ID" value="jg11023"/>
    <property type="gene ID" value="jg11023"/>
</dbReference>
<dbReference type="Gene3D" id="6.10.250.2560">
    <property type="match status" value="1"/>
</dbReference>
<organism evidence="3 4">
    <name type="scientific">Ditylenchus dipsaci</name>
    <dbReference type="NCBI Taxonomy" id="166011"/>
    <lineage>
        <taxon>Eukaryota</taxon>
        <taxon>Metazoa</taxon>
        <taxon>Ecdysozoa</taxon>
        <taxon>Nematoda</taxon>
        <taxon>Chromadorea</taxon>
        <taxon>Rhabditida</taxon>
        <taxon>Tylenchina</taxon>
        <taxon>Tylenchomorpha</taxon>
        <taxon>Sphaerularioidea</taxon>
        <taxon>Anguinidae</taxon>
        <taxon>Anguininae</taxon>
        <taxon>Ditylenchus</taxon>
    </lineage>
</organism>
<dbReference type="InterPro" id="IPR032337">
    <property type="entry name" value="RPRD1A/B_C"/>
</dbReference>
<dbReference type="GO" id="GO:0000993">
    <property type="term" value="F:RNA polymerase II complex binding"/>
    <property type="evidence" value="ECO:0007669"/>
    <property type="project" value="TreeGrafter"/>
</dbReference>
<name>A0A915CNX7_9BILA</name>
<dbReference type="AlphaFoldDB" id="A0A915CNX7"/>
<dbReference type="Proteomes" id="UP000887574">
    <property type="component" value="Unplaced"/>
</dbReference>
<dbReference type="PROSITE" id="PS51391">
    <property type="entry name" value="CID"/>
    <property type="match status" value="1"/>
</dbReference>
<feature type="domain" description="CID" evidence="2">
    <location>
        <begin position="1"/>
        <end position="135"/>
    </location>
</feature>
<keyword evidence="3" id="KW-1185">Reference proteome</keyword>
<dbReference type="PANTHER" id="PTHR12460">
    <property type="entry name" value="CYCLIN-DEPENDENT KINASE INHIBITOR-RELATED PROTEIN"/>
    <property type="match status" value="1"/>
</dbReference>
<sequence length="315" mass="35478">MSGFSEESMSERLRRLTSACQSVQTLSMWIIHHQKKHADDILSTWLKEVTSNTSPDKLISLVYLANDVIQNCRKKNPQFMKSFFSVLQPAFNHISEVGDEKVLGSVSRIIHVWKERMIYTADEIESLSDCILRPGVQSPSFPVNSNAAGGGANLDDPSTTPPPSQSPTTSTTKKAEHREDEDPASADAKIRQLISVYPESIANPELRQIKTMEQAQELMDKINEAGPIVNAYCSRLKTELTDRRTAQRLLDDYLQALNDSSERNKKLMSSVRKQIDHIDHEKKEMTKHIENLPDLNEVEIKESTTALPSLGELFT</sequence>
<reference evidence="4" key="1">
    <citation type="submission" date="2022-11" db="UniProtKB">
        <authorList>
            <consortium name="WormBaseParasite"/>
        </authorList>
    </citation>
    <scope>IDENTIFICATION</scope>
</reference>
<dbReference type="SMART" id="SM00582">
    <property type="entry name" value="RPR"/>
    <property type="match status" value="1"/>
</dbReference>
<dbReference type="InterPro" id="IPR006569">
    <property type="entry name" value="CID_dom"/>
</dbReference>
<dbReference type="PANTHER" id="PTHR12460:SF0">
    <property type="entry name" value="CID DOMAIN-CONTAINING PROTEIN-RELATED"/>
    <property type="match status" value="1"/>
</dbReference>
<dbReference type="Pfam" id="PF04818">
    <property type="entry name" value="CID"/>
    <property type="match status" value="1"/>
</dbReference>
<evidence type="ECO:0000256" key="1">
    <source>
        <dbReference type="SAM" id="MobiDB-lite"/>
    </source>
</evidence>